<feature type="domain" description="Xylanolytic transcriptional activator regulatory" evidence="8">
    <location>
        <begin position="192"/>
        <end position="504"/>
    </location>
</feature>
<sequence>MAAEHVALHIPDKIARMHVQKDPENLGHNKSEPVGLLPEPSATIDGHAARVDLKHSTDELATFLEDGASRYYQFSSPVSVEQPIPFSWPESTCHPEGLGANIQPPSTVLYQSTSGQVGEAGLFSRLGRQLPSMQPEDQKYRIGHTIRPRKSLCEVSLDDRRNILSRLAEFSSVIPAGFQLPSRLALSRYIAAYINRFHEHLPFLHISTMSISRCPVELILAMAAVGAQYCFEDEKAIELFYASKQLAIIRLGRRHAKLVAIQQHTDSQLVSSAEGTDGAVTPRLHQSQTTHNKRISLHSESQLPSLMAPDQQDLIQSTQALLILMVLATWARHTEKLQEAFALQSMLSALVRDDGFRIQPATPDISWDHWIEIETIKRTKFIVYCVFNLHCIVYNIPSLILNSELNFYLPCSAAEFKAPTRLEWLQARDKAGPERNFHVALNCLFSHGGNEITECNSSLGNYILIHAIIQHIFSLRQFSRGKFDGNRDVAPEDMVATELALRNWQIGWNPFNSTALLRLAYVRLNIDMGPGMALDTRDPVQIAKAFRASPRIKRTPKLVRAVLHCAQALSIPVKIGIRLFAQTQTFIWSIQHSFCSLECALLLSKWLETLSHPNPDPPATADEQRISSLVKMMLDETEFATSPNLPPGSPAAVKQMNAGVLRVWAKIFKGVQTWAIVDIIGNSLNVYADMIEEQ</sequence>
<dbReference type="PANTHER" id="PTHR40626">
    <property type="entry name" value="MIP31509P"/>
    <property type="match status" value="1"/>
</dbReference>
<keyword evidence="4" id="KW-0863">Zinc-finger</keyword>
<proteinExistence type="predicted"/>
<comment type="caution">
    <text evidence="9">The sequence shown here is derived from an EMBL/GenBank/DDBJ whole genome shotgun (WGS) entry which is preliminary data.</text>
</comment>
<evidence type="ECO:0000313" key="9">
    <source>
        <dbReference type="EMBL" id="OAX81678.1"/>
    </source>
</evidence>
<evidence type="ECO:0000256" key="6">
    <source>
        <dbReference type="ARBA" id="ARBA00023242"/>
    </source>
</evidence>
<keyword evidence="10" id="KW-1185">Reference proteome</keyword>
<dbReference type="GO" id="GO:0000785">
    <property type="term" value="C:chromatin"/>
    <property type="evidence" value="ECO:0007669"/>
    <property type="project" value="TreeGrafter"/>
</dbReference>
<evidence type="ECO:0000256" key="2">
    <source>
        <dbReference type="ARBA" id="ARBA00022723"/>
    </source>
</evidence>
<keyword evidence="3" id="KW-0677">Repeat</keyword>
<evidence type="ECO:0000313" key="10">
    <source>
        <dbReference type="Proteomes" id="UP000091918"/>
    </source>
</evidence>
<comment type="subcellular location">
    <subcellularLocation>
        <location evidence="1">Nucleus</location>
    </subcellularLocation>
</comment>
<dbReference type="InterPro" id="IPR051059">
    <property type="entry name" value="VerF-like"/>
</dbReference>
<protein>
    <recommendedName>
        <fullName evidence="8">Xylanolytic transcriptional activator regulatory domain-containing protein</fullName>
    </recommendedName>
</protein>
<gene>
    <name evidence="9" type="ORF">ACJ72_03982</name>
</gene>
<dbReference type="GO" id="GO:0008270">
    <property type="term" value="F:zinc ion binding"/>
    <property type="evidence" value="ECO:0007669"/>
    <property type="project" value="UniProtKB-KW"/>
</dbReference>
<keyword evidence="2" id="KW-0479">Metal-binding</keyword>
<dbReference type="InterPro" id="IPR007219">
    <property type="entry name" value="XnlR_reg_dom"/>
</dbReference>
<evidence type="ECO:0000256" key="1">
    <source>
        <dbReference type="ARBA" id="ARBA00004123"/>
    </source>
</evidence>
<keyword evidence="6" id="KW-0539">Nucleus</keyword>
<dbReference type="GO" id="GO:0006351">
    <property type="term" value="P:DNA-templated transcription"/>
    <property type="evidence" value="ECO:0007669"/>
    <property type="project" value="InterPro"/>
</dbReference>
<evidence type="ECO:0000256" key="4">
    <source>
        <dbReference type="ARBA" id="ARBA00022771"/>
    </source>
</evidence>
<feature type="region of interest" description="Disordered" evidence="7">
    <location>
        <begin position="272"/>
        <end position="291"/>
    </location>
</feature>
<dbReference type="GO" id="GO:0000978">
    <property type="term" value="F:RNA polymerase II cis-regulatory region sequence-specific DNA binding"/>
    <property type="evidence" value="ECO:0007669"/>
    <property type="project" value="InterPro"/>
</dbReference>
<dbReference type="GO" id="GO:0000981">
    <property type="term" value="F:DNA-binding transcription factor activity, RNA polymerase II-specific"/>
    <property type="evidence" value="ECO:0007669"/>
    <property type="project" value="InterPro"/>
</dbReference>
<dbReference type="AlphaFoldDB" id="A0A1B7NY18"/>
<name>A0A1B7NY18_9EURO</name>
<reference evidence="9 10" key="1">
    <citation type="submission" date="2015-07" db="EMBL/GenBank/DDBJ databases">
        <title>Emmonsia species relationships and genome sequence.</title>
        <authorList>
            <person name="Cuomo C.A."/>
            <person name="Schwartz I.S."/>
            <person name="Kenyon C."/>
            <person name="de Hoog G.S."/>
            <person name="Govender N.P."/>
            <person name="Botha A."/>
            <person name="Moreno L."/>
            <person name="de Vries M."/>
            <person name="Munoz J.F."/>
            <person name="Stielow J.B."/>
        </authorList>
    </citation>
    <scope>NUCLEOTIDE SEQUENCE [LARGE SCALE GENOMIC DNA]</scope>
    <source>
        <strain evidence="9 10">CBS 136260</strain>
    </source>
</reference>
<dbReference type="Pfam" id="PF04082">
    <property type="entry name" value="Fungal_trans"/>
    <property type="match status" value="1"/>
</dbReference>
<evidence type="ECO:0000259" key="8">
    <source>
        <dbReference type="Pfam" id="PF04082"/>
    </source>
</evidence>
<dbReference type="EMBL" id="LGUA01000430">
    <property type="protein sequence ID" value="OAX81678.1"/>
    <property type="molecule type" value="Genomic_DNA"/>
</dbReference>
<dbReference type="CDD" id="cd12148">
    <property type="entry name" value="fungal_TF_MHR"/>
    <property type="match status" value="1"/>
</dbReference>
<accession>A0A1B7NY18</accession>
<keyword evidence="5" id="KW-0862">Zinc</keyword>
<dbReference type="PANTHER" id="PTHR40626:SF10">
    <property type="entry name" value="C2H2-TYPE DOMAIN-CONTAINING PROTEIN"/>
    <property type="match status" value="1"/>
</dbReference>
<dbReference type="Proteomes" id="UP000091918">
    <property type="component" value="Unassembled WGS sequence"/>
</dbReference>
<evidence type="ECO:0000256" key="5">
    <source>
        <dbReference type="ARBA" id="ARBA00022833"/>
    </source>
</evidence>
<dbReference type="OrthoDB" id="654211at2759"/>
<evidence type="ECO:0000256" key="7">
    <source>
        <dbReference type="SAM" id="MobiDB-lite"/>
    </source>
</evidence>
<organism evidence="9 10">
    <name type="scientific">Emergomyces africanus</name>
    <dbReference type="NCBI Taxonomy" id="1955775"/>
    <lineage>
        <taxon>Eukaryota</taxon>
        <taxon>Fungi</taxon>
        <taxon>Dikarya</taxon>
        <taxon>Ascomycota</taxon>
        <taxon>Pezizomycotina</taxon>
        <taxon>Eurotiomycetes</taxon>
        <taxon>Eurotiomycetidae</taxon>
        <taxon>Onygenales</taxon>
        <taxon>Ajellomycetaceae</taxon>
        <taxon>Emergomyces</taxon>
    </lineage>
</organism>
<evidence type="ECO:0000256" key="3">
    <source>
        <dbReference type="ARBA" id="ARBA00022737"/>
    </source>
</evidence>
<dbReference type="STRING" id="1658172.A0A1B7NY18"/>
<dbReference type="GO" id="GO:0005634">
    <property type="term" value="C:nucleus"/>
    <property type="evidence" value="ECO:0007669"/>
    <property type="project" value="UniProtKB-SubCell"/>
</dbReference>